<accession>A0ABW4QKS1</accession>
<dbReference type="Proteomes" id="UP001597273">
    <property type="component" value="Unassembled WGS sequence"/>
</dbReference>
<evidence type="ECO:0000313" key="2">
    <source>
        <dbReference type="Proteomes" id="UP001597273"/>
    </source>
</evidence>
<proteinExistence type="predicted"/>
<protein>
    <submittedName>
        <fullName evidence="1">Uncharacterized protein</fullName>
    </submittedName>
</protein>
<name>A0ABW4QKS1_9BACL</name>
<organism evidence="1 2">
    <name type="scientific">Planococcus chinensis</name>
    <dbReference type="NCBI Taxonomy" id="272917"/>
    <lineage>
        <taxon>Bacteria</taxon>
        <taxon>Bacillati</taxon>
        <taxon>Bacillota</taxon>
        <taxon>Bacilli</taxon>
        <taxon>Bacillales</taxon>
        <taxon>Caryophanaceae</taxon>
        <taxon>Planococcus</taxon>
    </lineage>
</organism>
<comment type="caution">
    <text evidence="1">The sequence shown here is derived from an EMBL/GenBank/DDBJ whole genome shotgun (WGS) entry which is preliminary data.</text>
</comment>
<dbReference type="EMBL" id="JBHUFW010000011">
    <property type="protein sequence ID" value="MFD1864205.1"/>
    <property type="molecule type" value="Genomic_DNA"/>
</dbReference>
<keyword evidence="2" id="KW-1185">Reference proteome</keyword>
<sequence length="115" mass="13407">MEIKVNRDGVSFVGNAEVYLSLSRFFTYLAEVHTSIREESPQPEETNTVRGYGAYHFKDYVTEEKIQQGDYIFRSEPSSNLESEDHEQDVLFWLSDVTGPDFWLEDEAAEEKEKK</sequence>
<reference evidence="2" key="1">
    <citation type="journal article" date="2019" name="Int. J. Syst. Evol. Microbiol.">
        <title>The Global Catalogue of Microorganisms (GCM) 10K type strain sequencing project: providing services to taxonomists for standard genome sequencing and annotation.</title>
        <authorList>
            <consortium name="The Broad Institute Genomics Platform"/>
            <consortium name="The Broad Institute Genome Sequencing Center for Infectious Disease"/>
            <person name="Wu L."/>
            <person name="Ma J."/>
        </authorList>
    </citation>
    <scope>NUCLEOTIDE SEQUENCE [LARGE SCALE GENOMIC DNA]</scope>
    <source>
        <strain evidence="2">CGMCC 1.15475</strain>
    </source>
</reference>
<gene>
    <name evidence="1" type="ORF">ACFSDB_14945</name>
</gene>
<evidence type="ECO:0000313" key="1">
    <source>
        <dbReference type="EMBL" id="MFD1864205.1"/>
    </source>
</evidence>
<dbReference type="RefSeq" id="WP_204890584.1">
    <property type="nucleotide sequence ID" value="NZ_JBHUFW010000011.1"/>
</dbReference>